<evidence type="ECO:0000256" key="1">
    <source>
        <dbReference type="SAM" id="MobiDB-lite"/>
    </source>
</evidence>
<reference evidence="3 4" key="1">
    <citation type="journal article" date="2016" name="Genome Biol. Evol.">
        <title>Divergent and convergent evolution of fungal pathogenicity.</title>
        <authorList>
            <person name="Shang Y."/>
            <person name="Xiao G."/>
            <person name="Zheng P."/>
            <person name="Cen K."/>
            <person name="Zhan S."/>
            <person name="Wang C."/>
        </authorList>
    </citation>
    <scope>NUCLEOTIDE SEQUENCE [LARGE SCALE GENOMIC DNA]</scope>
    <source>
        <strain evidence="3 4">RCEF 2490</strain>
    </source>
</reference>
<feature type="compositionally biased region" description="Low complexity" evidence="1">
    <location>
        <begin position="393"/>
        <end position="409"/>
    </location>
</feature>
<organism evidence="3 4">
    <name type="scientific">Moelleriella libera RCEF 2490</name>
    <dbReference type="NCBI Taxonomy" id="1081109"/>
    <lineage>
        <taxon>Eukaryota</taxon>
        <taxon>Fungi</taxon>
        <taxon>Dikarya</taxon>
        <taxon>Ascomycota</taxon>
        <taxon>Pezizomycotina</taxon>
        <taxon>Sordariomycetes</taxon>
        <taxon>Hypocreomycetidae</taxon>
        <taxon>Hypocreales</taxon>
        <taxon>Clavicipitaceae</taxon>
        <taxon>Moelleriella</taxon>
    </lineage>
</organism>
<dbReference type="EMBL" id="AZGY01000009">
    <property type="protein sequence ID" value="KZZ95529.1"/>
    <property type="molecule type" value="Genomic_DNA"/>
</dbReference>
<evidence type="ECO:0000313" key="3">
    <source>
        <dbReference type="EMBL" id="KZZ95529.1"/>
    </source>
</evidence>
<proteinExistence type="predicted"/>
<comment type="caution">
    <text evidence="3">The sequence shown here is derived from an EMBL/GenBank/DDBJ whole genome shotgun (WGS) entry which is preliminary data.</text>
</comment>
<dbReference type="AlphaFoldDB" id="A0A168BNG1"/>
<dbReference type="InterPro" id="IPR003615">
    <property type="entry name" value="HNH_nuc"/>
</dbReference>
<evidence type="ECO:0000313" key="4">
    <source>
        <dbReference type="Proteomes" id="UP000078544"/>
    </source>
</evidence>
<sequence length="465" mass="53358">MSSSITPSKKKDEFLRRLDLFLDRPSTTAEDKNVLKAFLEGTPIRHRTLPYIDNLEERLPFAKRLKSLCEVIKRQPTEAFWAAIMVMPLSWLKEEVVLAEERENDYGSANVYLGPLIDHRISAMPLIFKLFFAKFKLEAQYVARFEEPAPTSLPHVHRNKAEATMCKDRDKFCVITKASNVEVCHIFPFANKKHPQLASKILLDLHWMIPQNMRRMVKILYEENKIDTPENMVTLSLDAYQLWSRGVIAFEPLMRHEDHVVLKLRWLKTRNTANSKDISPYGLADLAADPNDVLHDHPENVKLIDNKTYRPILDGHEVVIKSTPDCKCPDWDILMFQWYLCRMSSLCAAVEAADDETEDRDDEDIGNLTARMAGFGLDEVTRGRTSQRRSHPFSRSSRPSYMRASTRSRSSYRERSISSLIGSPLPPRPRARSRSPSATLKTESPHANPRRRVGGGSNQENEAVE</sequence>
<feature type="domain" description="HNH nuclease" evidence="2">
    <location>
        <begin position="173"/>
        <end position="251"/>
    </location>
</feature>
<dbReference type="Pfam" id="PF13391">
    <property type="entry name" value="HNH_2"/>
    <property type="match status" value="1"/>
</dbReference>
<dbReference type="Proteomes" id="UP000078544">
    <property type="component" value="Unassembled WGS sequence"/>
</dbReference>
<protein>
    <recommendedName>
        <fullName evidence="2">HNH nuclease domain-containing protein</fullName>
    </recommendedName>
</protein>
<name>A0A168BNG1_9HYPO</name>
<dbReference type="OrthoDB" id="5416097at2759"/>
<gene>
    <name evidence="3" type="ORF">AAL_04760</name>
</gene>
<keyword evidence="4" id="KW-1185">Reference proteome</keyword>
<accession>A0A168BNG1</accession>
<evidence type="ECO:0000259" key="2">
    <source>
        <dbReference type="Pfam" id="PF13391"/>
    </source>
</evidence>
<feature type="region of interest" description="Disordered" evidence="1">
    <location>
        <begin position="376"/>
        <end position="465"/>
    </location>
</feature>